<evidence type="ECO:0008006" key="10">
    <source>
        <dbReference type="Google" id="ProtNLM"/>
    </source>
</evidence>
<gene>
    <name evidence="9" type="ORF">METZ01_LOCUS136455</name>
</gene>
<keyword evidence="3" id="KW-0812">Transmembrane</keyword>
<proteinExistence type="predicted"/>
<keyword evidence="5" id="KW-1133">Transmembrane helix</keyword>
<feature type="region of interest" description="Disordered" evidence="8">
    <location>
        <begin position="64"/>
        <end position="87"/>
    </location>
</feature>
<dbReference type="AlphaFoldDB" id="A0A381Z3V2"/>
<evidence type="ECO:0000256" key="6">
    <source>
        <dbReference type="ARBA" id="ARBA00023010"/>
    </source>
</evidence>
<keyword evidence="7" id="KW-0472">Membrane</keyword>
<keyword evidence="2" id="KW-0813">Transport</keyword>
<organism evidence="9">
    <name type="scientific">marine metagenome</name>
    <dbReference type="NCBI Taxonomy" id="408172"/>
    <lineage>
        <taxon>unclassified sequences</taxon>
        <taxon>metagenomes</taxon>
        <taxon>ecological metagenomes</taxon>
    </lineage>
</organism>
<dbReference type="GO" id="GO:0016020">
    <property type="term" value="C:membrane"/>
    <property type="evidence" value="ECO:0007669"/>
    <property type="project" value="UniProtKB-SubCell"/>
</dbReference>
<dbReference type="PANTHER" id="PTHR33162:SF1">
    <property type="entry name" value="SEC-INDEPENDENT PROTEIN TRANSLOCASE PROTEIN TATA, CHLOROPLASTIC"/>
    <property type="match status" value="1"/>
</dbReference>
<sequence>MGNLGAGEILVILMLGLLVLGPVRLAVVARHVGSMVRDVRRVAEGFQEEIRDLVEDPSIEALARERGRHLTVPDGAAPDRPTEQDGA</sequence>
<accession>A0A381Z3V2</accession>
<dbReference type="Gene3D" id="1.20.5.3310">
    <property type="match status" value="1"/>
</dbReference>
<evidence type="ECO:0000256" key="7">
    <source>
        <dbReference type="ARBA" id="ARBA00023136"/>
    </source>
</evidence>
<evidence type="ECO:0000256" key="4">
    <source>
        <dbReference type="ARBA" id="ARBA00022927"/>
    </source>
</evidence>
<dbReference type="GO" id="GO:0015031">
    <property type="term" value="P:protein transport"/>
    <property type="evidence" value="ECO:0007669"/>
    <property type="project" value="UniProtKB-KW"/>
</dbReference>
<evidence type="ECO:0000256" key="8">
    <source>
        <dbReference type="SAM" id="MobiDB-lite"/>
    </source>
</evidence>
<evidence type="ECO:0000256" key="1">
    <source>
        <dbReference type="ARBA" id="ARBA00004167"/>
    </source>
</evidence>
<dbReference type="Pfam" id="PF02416">
    <property type="entry name" value="TatA_B_E"/>
    <property type="match status" value="1"/>
</dbReference>
<dbReference type="InterPro" id="IPR003369">
    <property type="entry name" value="TatA/B/E"/>
</dbReference>
<dbReference type="PANTHER" id="PTHR33162">
    <property type="entry name" value="SEC-INDEPENDENT PROTEIN TRANSLOCASE PROTEIN TATA, CHLOROPLASTIC"/>
    <property type="match status" value="1"/>
</dbReference>
<evidence type="ECO:0000256" key="5">
    <source>
        <dbReference type="ARBA" id="ARBA00022989"/>
    </source>
</evidence>
<reference evidence="9" key="1">
    <citation type="submission" date="2018-05" db="EMBL/GenBank/DDBJ databases">
        <authorList>
            <person name="Lanie J.A."/>
            <person name="Ng W.-L."/>
            <person name="Kazmierczak K.M."/>
            <person name="Andrzejewski T.M."/>
            <person name="Davidsen T.M."/>
            <person name="Wayne K.J."/>
            <person name="Tettelin H."/>
            <person name="Glass J.I."/>
            <person name="Rusch D."/>
            <person name="Podicherti R."/>
            <person name="Tsui H.-C.T."/>
            <person name="Winkler M.E."/>
        </authorList>
    </citation>
    <scope>NUCLEOTIDE SEQUENCE</scope>
</reference>
<keyword evidence="6" id="KW-0811">Translocation</keyword>
<evidence type="ECO:0000256" key="2">
    <source>
        <dbReference type="ARBA" id="ARBA00022448"/>
    </source>
</evidence>
<dbReference type="PRINTS" id="PR01506">
    <property type="entry name" value="TATBPROTEIN"/>
</dbReference>
<protein>
    <recommendedName>
        <fullName evidence="10">Twin-arginine translocase subunit TatB</fullName>
    </recommendedName>
</protein>
<comment type="subcellular location">
    <subcellularLocation>
        <location evidence="1">Membrane</location>
        <topology evidence="1">Single-pass membrane protein</topology>
    </subcellularLocation>
</comment>
<keyword evidence="4" id="KW-0653">Protein transport</keyword>
<evidence type="ECO:0000313" key="9">
    <source>
        <dbReference type="EMBL" id="SVA83601.1"/>
    </source>
</evidence>
<name>A0A381Z3V2_9ZZZZ</name>
<dbReference type="EMBL" id="UINC01019753">
    <property type="protein sequence ID" value="SVA83601.1"/>
    <property type="molecule type" value="Genomic_DNA"/>
</dbReference>
<evidence type="ECO:0000256" key="3">
    <source>
        <dbReference type="ARBA" id="ARBA00022692"/>
    </source>
</evidence>